<evidence type="ECO:0000256" key="2">
    <source>
        <dbReference type="ARBA" id="ARBA00023002"/>
    </source>
</evidence>
<proteinExistence type="inferred from homology"/>
<dbReference type="AlphaFoldDB" id="A0A939DHB4"/>
<dbReference type="SUPFAM" id="SSF50475">
    <property type="entry name" value="FMN-binding split barrel"/>
    <property type="match status" value="1"/>
</dbReference>
<dbReference type="GO" id="GO:0010181">
    <property type="term" value="F:FMN binding"/>
    <property type="evidence" value="ECO:0007669"/>
    <property type="project" value="InterPro"/>
</dbReference>
<gene>
    <name evidence="4" type="ORF">JYP50_12960</name>
</gene>
<comment type="caution">
    <text evidence="4">The sequence shown here is derived from an EMBL/GenBank/DDBJ whole genome shotgun (WGS) entry which is preliminary data.</text>
</comment>
<protein>
    <submittedName>
        <fullName evidence="4">Flavin reductase family protein</fullName>
    </submittedName>
</protein>
<evidence type="ECO:0000256" key="1">
    <source>
        <dbReference type="ARBA" id="ARBA00008898"/>
    </source>
</evidence>
<dbReference type="Pfam" id="PF01613">
    <property type="entry name" value="Flavin_Reduct"/>
    <property type="match status" value="1"/>
</dbReference>
<evidence type="ECO:0000259" key="3">
    <source>
        <dbReference type="SMART" id="SM00903"/>
    </source>
</evidence>
<dbReference type="PANTHER" id="PTHR30466">
    <property type="entry name" value="FLAVIN REDUCTASE"/>
    <property type="match status" value="1"/>
</dbReference>
<reference evidence="4" key="1">
    <citation type="submission" date="2021-02" db="EMBL/GenBank/DDBJ databases">
        <title>PHA producing bacteria isolated from coastal sediment in Guangdong, Shenzhen.</title>
        <authorList>
            <person name="Zheng W."/>
            <person name="Yu S."/>
            <person name="Huang Y."/>
        </authorList>
    </citation>
    <scope>NUCLEOTIDE SEQUENCE</scope>
    <source>
        <strain evidence="4">TN14-10</strain>
    </source>
</reference>
<name>A0A939DHB4_9GAMM</name>
<comment type="similarity">
    <text evidence="1">Belongs to the non-flavoprotein flavin reductase family.</text>
</comment>
<dbReference type="PANTHER" id="PTHR30466:SF11">
    <property type="entry name" value="FLAVIN-DEPENDENT MONOOXYGENASE, REDUCTASE SUBUNIT HSAB"/>
    <property type="match status" value="1"/>
</dbReference>
<dbReference type="InterPro" id="IPR002563">
    <property type="entry name" value="Flavin_Rdtase-like_dom"/>
</dbReference>
<dbReference type="RefSeq" id="WP_206560955.1">
    <property type="nucleotide sequence ID" value="NZ_JAFKCZ010000008.1"/>
</dbReference>
<evidence type="ECO:0000313" key="4">
    <source>
        <dbReference type="EMBL" id="MBN7797512.1"/>
    </source>
</evidence>
<dbReference type="GO" id="GO:0042602">
    <property type="term" value="F:riboflavin reductase (NADPH) activity"/>
    <property type="evidence" value="ECO:0007669"/>
    <property type="project" value="TreeGrafter"/>
</dbReference>
<keyword evidence="2" id="KW-0560">Oxidoreductase</keyword>
<keyword evidence="5" id="KW-1185">Reference proteome</keyword>
<dbReference type="EMBL" id="JAFKCZ010000008">
    <property type="protein sequence ID" value="MBN7797512.1"/>
    <property type="molecule type" value="Genomic_DNA"/>
</dbReference>
<dbReference type="SMART" id="SM00903">
    <property type="entry name" value="Flavin_Reduct"/>
    <property type="match status" value="1"/>
</dbReference>
<dbReference type="Gene3D" id="2.30.110.10">
    <property type="entry name" value="Electron Transport, Fmn-binding Protein, Chain A"/>
    <property type="match status" value="1"/>
</dbReference>
<accession>A0A939DHB4</accession>
<dbReference type="Proteomes" id="UP000664303">
    <property type="component" value="Unassembled WGS sequence"/>
</dbReference>
<dbReference type="InterPro" id="IPR050268">
    <property type="entry name" value="NADH-dep_flavin_reductase"/>
</dbReference>
<organism evidence="4 5">
    <name type="scientific">Parahaliea mediterranea</name>
    <dbReference type="NCBI Taxonomy" id="651086"/>
    <lineage>
        <taxon>Bacteria</taxon>
        <taxon>Pseudomonadati</taxon>
        <taxon>Pseudomonadota</taxon>
        <taxon>Gammaproteobacteria</taxon>
        <taxon>Cellvibrionales</taxon>
        <taxon>Halieaceae</taxon>
        <taxon>Parahaliea</taxon>
    </lineage>
</organism>
<dbReference type="InterPro" id="IPR012349">
    <property type="entry name" value="Split_barrel_FMN-bd"/>
</dbReference>
<evidence type="ECO:0000313" key="5">
    <source>
        <dbReference type="Proteomes" id="UP000664303"/>
    </source>
</evidence>
<sequence>MTQDSGRRYRDVMGNFCSGVVVVTALKDNNPIGLTAQSFVALSIDPELIALCPAMSSNTWPGIRKAGRFCINVLAEDQQHVSSAFARSGTDKFADVQWSAGSGGSPVIQGSICHIDCELEREVEAGDHLVAIGKVVDMQLHRANVGPLLFFRGQYGSLA</sequence>
<feature type="domain" description="Flavin reductase like" evidence="3">
    <location>
        <begin position="13"/>
        <end position="157"/>
    </location>
</feature>